<protein>
    <submittedName>
        <fullName evidence="2">Uncharacterized protein</fullName>
    </submittedName>
</protein>
<organism evidence="2 3">
    <name type="scientific">Nephila pilipes</name>
    <name type="common">Giant wood spider</name>
    <name type="synonym">Nephila maculata</name>
    <dbReference type="NCBI Taxonomy" id="299642"/>
    <lineage>
        <taxon>Eukaryota</taxon>
        <taxon>Metazoa</taxon>
        <taxon>Ecdysozoa</taxon>
        <taxon>Arthropoda</taxon>
        <taxon>Chelicerata</taxon>
        <taxon>Arachnida</taxon>
        <taxon>Araneae</taxon>
        <taxon>Araneomorphae</taxon>
        <taxon>Entelegynae</taxon>
        <taxon>Araneoidea</taxon>
        <taxon>Nephilidae</taxon>
        <taxon>Nephila</taxon>
    </lineage>
</organism>
<sequence length="41" mass="4736">PRTFEWGSDHSKETCHRLGNKKLFNVIPMNPKRKEGNPTKG</sequence>
<reference evidence="2" key="1">
    <citation type="submission" date="2020-08" db="EMBL/GenBank/DDBJ databases">
        <title>Multicomponent nature underlies the extraordinary mechanical properties of spider dragline silk.</title>
        <authorList>
            <person name="Kono N."/>
            <person name="Nakamura H."/>
            <person name="Mori M."/>
            <person name="Yoshida Y."/>
            <person name="Ohtoshi R."/>
            <person name="Malay A.D."/>
            <person name="Moran D.A.P."/>
            <person name="Tomita M."/>
            <person name="Numata K."/>
            <person name="Arakawa K."/>
        </authorList>
    </citation>
    <scope>NUCLEOTIDE SEQUENCE</scope>
</reference>
<keyword evidence="3" id="KW-1185">Reference proteome</keyword>
<dbReference type="AlphaFoldDB" id="A0A8X6R3M6"/>
<feature type="region of interest" description="Disordered" evidence="1">
    <location>
        <begin position="1"/>
        <end position="41"/>
    </location>
</feature>
<gene>
    <name evidence="2" type="ORF">NPIL_117981</name>
</gene>
<feature type="non-terminal residue" evidence="2">
    <location>
        <position position="1"/>
    </location>
</feature>
<feature type="compositionally biased region" description="Basic and acidic residues" evidence="1">
    <location>
        <begin position="7"/>
        <end position="16"/>
    </location>
</feature>
<evidence type="ECO:0000313" key="2">
    <source>
        <dbReference type="EMBL" id="GFU46974.1"/>
    </source>
</evidence>
<feature type="compositionally biased region" description="Basic and acidic residues" evidence="1">
    <location>
        <begin position="32"/>
        <end position="41"/>
    </location>
</feature>
<evidence type="ECO:0000313" key="3">
    <source>
        <dbReference type="Proteomes" id="UP000887013"/>
    </source>
</evidence>
<proteinExistence type="predicted"/>
<dbReference type="Proteomes" id="UP000887013">
    <property type="component" value="Unassembled WGS sequence"/>
</dbReference>
<name>A0A8X6R3M6_NEPPI</name>
<evidence type="ECO:0000256" key="1">
    <source>
        <dbReference type="SAM" id="MobiDB-lite"/>
    </source>
</evidence>
<comment type="caution">
    <text evidence="2">The sequence shown here is derived from an EMBL/GenBank/DDBJ whole genome shotgun (WGS) entry which is preliminary data.</text>
</comment>
<dbReference type="EMBL" id="BMAW01037096">
    <property type="protein sequence ID" value="GFU46974.1"/>
    <property type="molecule type" value="Genomic_DNA"/>
</dbReference>
<accession>A0A8X6R3M6</accession>